<dbReference type="NCBIfam" id="TIGR00229">
    <property type="entry name" value="sensory_box"/>
    <property type="match status" value="1"/>
</dbReference>
<evidence type="ECO:0000259" key="1">
    <source>
        <dbReference type="PROSITE" id="PS50112"/>
    </source>
</evidence>
<dbReference type="InterPro" id="IPR013655">
    <property type="entry name" value="PAS_fold_3"/>
</dbReference>
<dbReference type="Pfam" id="PF08447">
    <property type="entry name" value="PAS_3"/>
    <property type="match status" value="1"/>
</dbReference>
<dbReference type="OrthoDB" id="266313at2"/>
<feature type="domain" description="PAS" evidence="1">
    <location>
        <begin position="25"/>
        <end position="64"/>
    </location>
</feature>
<sequence>MTTATLATTRTTVPDRVLAEEDLIITKTDLQGRLTYCNETFLRFSALTEDEALGRPHNIIRHPEMPGGIFTLLWQRAQAGEELFAYVRNRGLDGVGYWVLAYVTQSCDVRDGCKVAVGYHSMRRAPRAAAIPEVTEVYAKMRAAEVGSSRKAAAAAGLEWLTHYLAERGLTYDQWVWELEGR</sequence>
<evidence type="ECO:0000313" key="3">
    <source>
        <dbReference type="Proteomes" id="UP000221394"/>
    </source>
</evidence>
<dbReference type="Proteomes" id="UP000221394">
    <property type="component" value="Unassembled WGS sequence"/>
</dbReference>
<dbReference type="EMBL" id="PDJH01000001">
    <property type="protein sequence ID" value="PFG37225.1"/>
    <property type="molecule type" value="Genomic_DNA"/>
</dbReference>
<name>A0A2A9EG18_9MICO</name>
<dbReference type="SUPFAM" id="SSF55785">
    <property type="entry name" value="PYP-like sensor domain (PAS domain)"/>
    <property type="match status" value="1"/>
</dbReference>
<protein>
    <submittedName>
        <fullName evidence="2">PAS domain S-box-containing protein</fullName>
    </submittedName>
</protein>
<keyword evidence="3" id="KW-1185">Reference proteome</keyword>
<dbReference type="RefSeq" id="WP_098458306.1">
    <property type="nucleotide sequence ID" value="NZ_PDJH01000001.1"/>
</dbReference>
<dbReference type="InterPro" id="IPR035965">
    <property type="entry name" value="PAS-like_dom_sf"/>
</dbReference>
<accession>A0A2A9EG18</accession>
<evidence type="ECO:0000313" key="2">
    <source>
        <dbReference type="EMBL" id="PFG37225.1"/>
    </source>
</evidence>
<gene>
    <name evidence="2" type="ORF">ATL41_1979</name>
</gene>
<dbReference type="PROSITE" id="PS50112">
    <property type="entry name" value="PAS"/>
    <property type="match status" value="1"/>
</dbReference>
<dbReference type="Gene3D" id="3.30.450.20">
    <property type="entry name" value="PAS domain"/>
    <property type="match status" value="1"/>
</dbReference>
<comment type="caution">
    <text evidence="2">The sequence shown here is derived from an EMBL/GenBank/DDBJ whole genome shotgun (WGS) entry which is preliminary data.</text>
</comment>
<dbReference type="InterPro" id="IPR000014">
    <property type="entry name" value="PAS"/>
</dbReference>
<dbReference type="CDD" id="cd00130">
    <property type="entry name" value="PAS"/>
    <property type="match status" value="1"/>
</dbReference>
<organism evidence="2 3">
    <name type="scientific">Flavimobilis soli</name>
    <dbReference type="NCBI Taxonomy" id="442709"/>
    <lineage>
        <taxon>Bacteria</taxon>
        <taxon>Bacillati</taxon>
        <taxon>Actinomycetota</taxon>
        <taxon>Actinomycetes</taxon>
        <taxon>Micrococcales</taxon>
        <taxon>Jonesiaceae</taxon>
        <taxon>Flavimobilis</taxon>
    </lineage>
</organism>
<proteinExistence type="predicted"/>
<dbReference type="AlphaFoldDB" id="A0A2A9EG18"/>
<reference evidence="2 3" key="1">
    <citation type="submission" date="2017-10" db="EMBL/GenBank/DDBJ databases">
        <title>Sequencing the genomes of 1000 actinobacteria strains.</title>
        <authorList>
            <person name="Klenk H.-P."/>
        </authorList>
    </citation>
    <scope>NUCLEOTIDE SEQUENCE [LARGE SCALE GENOMIC DNA]</scope>
    <source>
        <strain evidence="2 3">DSM 21574</strain>
    </source>
</reference>